<evidence type="ECO:0000256" key="6">
    <source>
        <dbReference type="ARBA" id="ARBA00012483"/>
    </source>
</evidence>
<protein>
    <recommendedName>
        <fullName evidence="6">RING-type E3 ubiquitin transferase</fullName>
        <ecNumber evidence="6">2.3.2.27</ecNumber>
    </recommendedName>
</protein>
<evidence type="ECO:0000259" key="18">
    <source>
        <dbReference type="PROSITE" id="PS50089"/>
    </source>
</evidence>
<dbReference type="PANTHER" id="PTHR46661">
    <property type="entry name" value="E3 UBIQUITIN-PROTEIN LIGASE ZNRF1-LIKE PROTEIN"/>
    <property type="match status" value="1"/>
</dbReference>
<dbReference type="GeneID" id="28721501"/>
<keyword evidence="13" id="KW-0862">Zinc</keyword>
<evidence type="ECO:0000256" key="13">
    <source>
        <dbReference type="ARBA" id="ARBA00022833"/>
    </source>
</evidence>
<keyword evidence="10" id="KW-0967">Endosome</keyword>
<evidence type="ECO:0000256" key="5">
    <source>
        <dbReference type="ARBA" id="ARBA00004906"/>
    </source>
</evidence>
<evidence type="ECO:0000256" key="10">
    <source>
        <dbReference type="ARBA" id="ARBA00022753"/>
    </source>
</evidence>
<evidence type="ECO:0000256" key="8">
    <source>
        <dbReference type="ARBA" id="ARBA00022707"/>
    </source>
</evidence>
<evidence type="ECO:0000256" key="7">
    <source>
        <dbReference type="ARBA" id="ARBA00022679"/>
    </source>
</evidence>
<dbReference type="GO" id="GO:0061630">
    <property type="term" value="F:ubiquitin protein ligase activity"/>
    <property type="evidence" value="ECO:0007669"/>
    <property type="project" value="UniProtKB-EC"/>
</dbReference>
<dbReference type="EMBL" id="CP014242">
    <property type="protein sequence ID" value="AMD19238.1"/>
    <property type="molecule type" value="Genomic_DNA"/>
</dbReference>
<keyword evidence="15" id="KW-0458">Lysosome</keyword>
<evidence type="ECO:0000256" key="12">
    <source>
        <dbReference type="ARBA" id="ARBA00022786"/>
    </source>
</evidence>
<dbReference type="GO" id="GO:0032266">
    <property type="term" value="F:phosphatidylinositol-3-phosphate binding"/>
    <property type="evidence" value="ECO:0007669"/>
    <property type="project" value="UniProtKB-ARBA"/>
</dbReference>
<evidence type="ECO:0000256" key="16">
    <source>
        <dbReference type="ARBA" id="ARBA00023288"/>
    </source>
</evidence>
<dbReference type="Gene3D" id="3.30.40.10">
    <property type="entry name" value="Zinc/RING finger domain, C3HC4 (zinc finger)"/>
    <property type="match status" value="2"/>
</dbReference>
<evidence type="ECO:0000256" key="17">
    <source>
        <dbReference type="PROSITE-ProRule" id="PRU00175"/>
    </source>
</evidence>
<evidence type="ECO:0000256" key="1">
    <source>
        <dbReference type="ARBA" id="ARBA00000900"/>
    </source>
</evidence>
<keyword evidence="7" id="KW-0808">Transferase</keyword>
<dbReference type="InterPro" id="IPR001841">
    <property type="entry name" value="Znf_RING"/>
</dbReference>
<dbReference type="GO" id="GO:0005768">
    <property type="term" value="C:endosome"/>
    <property type="evidence" value="ECO:0007669"/>
    <property type="project" value="UniProtKB-SubCell"/>
</dbReference>
<dbReference type="SUPFAM" id="SSF57903">
    <property type="entry name" value="FYVE/PHD zinc finger"/>
    <property type="match status" value="1"/>
</dbReference>
<evidence type="ECO:0000256" key="11">
    <source>
        <dbReference type="ARBA" id="ARBA00022771"/>
    </source>
</evidence>
<comment type="subcellular location">
    <subcellularLocation>
        <location evidence="3">Endosome</location>
    </subcellularLocation>
    <subcellularLocation>
        <location evidence="4">Lysosome</location>
    </subcellularLocation>
    <subcellularLocation>
        <location evidence="2">Membrane</location>
        <topology evidence="2">Peripheral membrane protein</topology>
    </subcellularLocation>
</comment>
<dbReference type="GO" id="GO:0008270">
    <property type="term" value="F:zinc ion binding"/>
    <property type="evidence" value="ECO:0007669"/>
    <property type="project" value="UniProtKB-KW"/>
</dbReference>
<dbReference type="STRING" id="45286.A0A109UXF2"/>
<sequence length="298" mass="33905">MQQDHPVSETERLVRWQEDNLVRNCSGCSRRFTFILRRHHCRCCGSIFCSSCAGHFAYYDKDRVKILQRSERSMEIAPYRTCNTCFKTLENRGLLVSRGRLVSNTRLMKRSPQEPGFCDSASFTSYFKNTMDMDAIVSCDAAVNADDACHSESQNAPWSNNKTSNVPEEYNMCPICSVDLSSLSEEGSATHIQDCVQQASCIQQHQKNYVPDNNAVKNRILVYLIADDSRNSDGEFPECPICFEDMELGQKIGRLECLCMFHHHCIKSWLKKKLQRSAAGGSSIQSTKNFCPFHDAIF</sequence>
<evidence type="ECO:0000313" key="20">
    <source>
        <dbReference type="EMBL" id="AMD19238.1"/>
    </source>
</evidence>
<dbReference type="RefSeq" id="XP_017986234.1">
    <property type="nucleotide sequence ID" value="XM_018130745.1"/>
</dbReference>
<keyword evidence="11 17" id="KW-0863">Zinc-finger</keyword>
<evidence type="ECO:0000256" key="4">
    <source>
        <dbReference type="ARBA" id="ARBA00004371"/>
    </source>
</evidence>
<evidence type="ECO:0000313" key="21">
    <source>
        <dbReference type="Proteomes" id="UP000243052"/>
    </source>
</evidence>
<keyword evidence="16" id="KW-0449">Lipoprotein</keyword>
<keyword evidence="14" id="KW-0472">Membrane</keyword>
<dbReference type="Pfam" id="PF01363">
    <property type="entry name" value="FYVE"/>
    <property type="match status" value="1"/>
</dbReference>
<dbReference type="SMART" id="SM00064">
    <property type="entry name" value="FYVE"/>
    <property type="match status" value="1"/>
</dbReference>
<keyword evidence="12" id="KW-0833">Ubl conjugation pathway</keyword>
<proteinExistence type="predicted"/>
<dbReference type="InterPro" id="IPR051878">
    <property type="entry name" value="ZNRF_ubiq-protein_ligase"/>
</dbReference>
<dbReference type="Pfam" id="PF13639">
    <property type="entry name" value="zf-RING_2"/>
    <property type="match status" value="1"/>
</dbReference>
<evidence type="ECO:0000256" key="14">
    <source>
        <dbReference type="ARBA" id="ARBA00023136"/>
    </source>
</evidence>
<feature type="domain" description="FYVE-type" evidence="19">
    <location>
        <begin position="19"/>
        <end position="90"/>
    </location>
</feature>
<comment type="catalytic activity">
    <reaction evidence="1">
        <text>S-ubiquitinyl-[E2 ubiquitin-conjugating enzyme]-L-cysteine + [acceptor protein]-L-lysine = [E2 ubiquitin-conjugating enzyme]-L-cysteine + N(6)-ubiquitinyl-[acceptor protein]-L-lysine.</text>
        <dbReference type="EC" id="2.3.2.27"/>
    </reaction>
</comment>
<dbReference type="InterPro" id="IPR017455">
    <property type="entry name" value="Znf_FYVE-rel"/>
</dbReference>
<keyword evidence="8" id="KW-0519">Myristate</keyword>
<keyword evidence="9" id="KW-0479">Metal-binding</keyword>
<dbReference type="InterPro" id="IPR011011">
    <property type="entry name" value="Znf_FYVE_PHD"/>
</dbReference>
<dbReference type="GO" id="GO:0098588">
    <property type="term" value="C:bounding membrane of organelle"/>
    <property type="evidence" value="ECO:0007669"/>
    <property type="project" value="UniProtKB-ARBA"/>
</dbReference>
<dbReference type="InterPro" id="IPR000306">
    <property type="entry name" value="Znf_FYVE"/>
</dbReference>
<dbReference type="Proteomes" id="UP000243052">
    <property type="component" value="Chromosome ii"/>
</dbReference>
<organism evidence="20 21">
    <name type="scientific">Eremothecium sinecaudum</name>
    <dbReference type="NCBI Taxonomy" id="45286"/>
    <lineage>
        <taxon>Eukaryota</taxon>
        <taxon>Fungi</taxon>
        <taxon>Dikarya</taxon>
        <taxon>Ascomycota</taxon>
        <taxon>Saccharomycotina</taxon>
        <taxon>Saccharomycetes</taxon>
        <taxon>Saccharomycetales</taxon>
        <taxon>Saccharomycetaceae</taxon>
        <taxon>Eremothecium</taxon>
    </lineage>
</organism>
<comment type="pathway">
    <text evidence="5">Protein modification; protein ubiquitination.</text>
</comment>
<evidence type="ECO:0000259" key="19">
    <source>
        <dbReference type="PROSITE" id="PS50178"/>
    </source>
</evidence>
<name>A0A109UXF2_9SACH</name>
<dbReference type="PROSITE" id="PS50089">
    <property type="entry name" value="ZF_RING_2"/>
    <property type="match status" value="1"/>
</dbReference>
<dbReference type="SMART" id="SM00184">
    <property type="entry name" value="RING"/>
    <property type="match status" value="1"/>
</dbReference>
<evidence type="ECO:0000256" key="3">
    <source>
        <dbReference type="ARBA" id="ARBA00004177"/>
    </source>
</evidence>
<reference evidence="20 21" key="1">
    <citation type="submission" date="2016-01" db="EMBL/GenBank/DDBJ databases">
        <title>Genome sequence of the yeast Holleya sinecauda.</title>
        <authorList>
            <person name="Dietrich F.S."/>
        </authorList>
    </citation>
    <scope>NUCLEOTIDE SEQUENCE [LARGE SCALE GENOMIC DNA]</scope>
    <source>
        <strain evidence="20 21">ATCC 58844</strain>
    </source>
</reference>
<evidence type="ECO:0000256" key="9">
    <source>
        <dbReference type="ARBA" id="ARBA00022723"/>
    </source>
</evidence>
<dbReference type="AlphaFoldDB" id="A0A109UXF2"/>
<dbReference type="SUPFAM" id="SSF57850">
    <property type="entry name" value="RING/U-box"/>
    <property type="match status" value="1"/>
</dbReference>
<accession>A0A109UXF2</accession>
<dbReference type="EC" id="2.3.2.27" evidence="6"/>
<evidence type="ECO:0000256" key="2">
    <source>
        <dbReference type="ARBA" id="ARBA00004170"/>
    </source>
</evidence>
<dbReference type="PANTHER" id="PTHR46661:SF4">
    <property type="entry name" value="RING-TYPE DOMAIN-CONTAINING PROTEIN"/>
    <property type="match status" value="1"/>
</dbReference>
<dbReference type="OrthoDB" id="660555at2759"/>
<evidence type="ECO:0000256" key="15">
    <source>
        <dbReference type="ARBA" id="ARBA00023228"/>
    </source>
</evidence>
<dbReference type="GO" id="GO:0070936">
    <property type="term" value="P:protein K48-linked ubiquitination"/>
    <property type="evidence" value="ECO:0007669"/>
    <property type="project" value="TreeGrafter"/>
</dbReference>
<feature type="domain" description="RING-type" evidence="18">
    <location>
        <begin position="239"/>
        <end position="295"/>
    </location>
</feature>
<dbReference type="PROSITE" id="PS50178">
    <property type="entry name" value="ZF_FYVE"/>
    <property type="match status" value="1"/>
</dbReference>
<gene>
    <name evidence="20" type="ORF">AW171_hschr21055</name>
</gene>
<keyword evidence="21" id="KW-1185">Reference proteome</keyword>
<dbReference type="InterPro" id="IPR013083">
    <property type="entry name" value="Znf_RING/FYVE/PHD"/>
</dbReference>
<dbReference type="GO" id="GO:0043161">
    <property type="term" value="P:proteasome-mediated ubiquitin-dependent protein catabolic process"/>
    <property type="evidence" value="ECO:0007669"/>
    <property type="project" value="TreeGrafter"/>
</dbReference>